<organism evidence="3">
    <name type="scientific">marine sediment metagenome</name>
    <dbReference type="NCBI Taxonomy" id="412755"/>
    <lineage>
        <taxon>unclassified sequences</taxon>
        <taxon>metagenomes</taxon>
        <taxon>ecological metagenomes</taxon>
    </lineage>
</organism>
<evidence type="ECO:0000313" key="3">
    <source>
        <dbReference type="EMBL" id="KKN83579.1"/>
    </source>
</evidence>
<sequence length="161" mass="18857">MTRELKFRAWDQAEKKWIPGGYGFHITGEAMMLGGLFQDRCLGELDDVEITQWTGLLDKNGKEIFEGDIVATGTSEDHVLAVVRFGKGERICWHYDDHKELEFHGWYLEGLIDCEDELYNREMIIVGNVYENPSLVEDRQRAQEEKRDKEWEELKNSKGWV</sequence>
<dbReference type="InterPro" id="IPR019096">
    <property type="entry name" value="YopX_protein"/>
</dbReference>
<dbReference type="InterPro" id="IPR023385">
    <property type="entry name" value="YopX-like_C"/>
</dbReference>
<proteinExistence type="predicted"/>
<dbReference type="AlphaFoldDB" id="A0A0F9TW70"/>
<dbReference type="InterPro" id="IPR010024">
    <property type="entry name" value="CHP16711"/>
</dbReference>
<feature type="region of interest" description="Disordered" evidence="1">
    <location>
        <begin position="137"/>
        <end position="161"/>
    </location>
</feature>
<evidence type="ECO:0000259" key="2">
    <source>
        <dbReference type="Pfam" id="PF09643"/>
    </source>
</evidence>
<dbReference type="EMBL" id="LAZR01000183">
    <property type="protein sequence ID" value="KKN83579.1"/>
    <property type="molecule type" value="Genomic_DNA"/>
</dbReference>
<name>A0A0F9TW70_9ZZZZ</name>
<evidence type="ECO:0000256" key="1">
    <source>
        <dbReference type="SAM" id="MobiDB-lite"/>
    </source>
</evidence>
<protein>
    <recommendedName>
        <fullName evidence="2">YopX protein domain-containing protein</fullName>
    </recommendedName>
</protein>
<gene>
    <name evidence="3" type="ORF">LCGC14_0298180</name>
</gene>
<dbReference type="SUPFAM" id="SSF159006">
    <property type="entry name" value="YopX-like"/>
    <property type="match status" value="1"/>
</dbReference>
<dbReference type="Gene3D" id="2.30.30.290">
    <property type="entry name" value="YopX-like domains"/>
    <property type="match status" value="1"/>
</dbReference>
<dbReference type="NCBIfam" id="TIGR01671">
    <property type="entry name" value="phage_TIGR01671"/>
    <property type="match status" value="1"/>
</dbReference>
<accession>A0A0F9TW70</accession>
<dbReference type="Pfam" id="PF09643">
    <property type="entry name" value="YopX"/>
    <property type="match status" value="1"/>
</dbReference>
<reference evidence="3" key="1">
    <citation type="journal article" date="2015" name="Nature">
        <title>Complex archaea that bridge the gap between prokaryotes and eukaryotes.</title>
        <authorList>
            <person name="Spang A."/>
            <person name="Saw J.H."/>
            <person name="Jorgensen S.L."/>
            <person name="Zaremba-Niedzwiedzka K."/>
            <person name="Martijn J."/>
            <person name="Lind A.E."/>
            <person name="van Eijk R."/>
            <person name="Schleper C."/>
            <person name="Guy L."/>
            <person name="Ettema T.J."/>
        </authorList>
    </citation>
    <scope>NUCLEOTIDE SEQUENCE</scope>
</reference>
<comment type="caution">
    <text evidence="3">The sequence shown here is derived from an EMBL/GenBank/DDBJ whole genome shotgun (WGS) entry which is preliminary data.</text>
</comment>
<feature type="domain" description="YopX protein" evidence="2">
    <location>
        <begin position="6"/>
        <end position="137"/>
    </location>
</feature>